<sequence>MKCQSVWYCSSKCELAALKSHKPKCQILDGSDSPSRLGIPLPPEPESTEVDPDALGHKMPVALMSELPNLQDPEDILGVKIFSDVHTSNLSSRAQNPRFVEEHFVQTDEIFTMGELCPVTEFYGIPILILFESTRDGFHDDNSPALDLCIGAYGGRGHPET</sequence>
<keyword evidence="1" id="KW-0479">Metal-binding</keyword>
<dbReference type="OrthoDB" id="2212237at2759"/>
<dbReference type="SUPFAM" id="SSF144232">
    <property type="entry name" value="HIT/MYND zinc finger-like"/>
    <property type="match status" value="1"/>
</dbReference>
<evidence type="ECO:0000313" key="6">
    <source>
        <dbReference type="Proteomes" id="UP000053424"/>
    </source>
</evidence>
<organism evidence="5 6">
    <name type="scientific">Hebeloma cylindrosporum</name>
    <dbReference type="NCBI Taxonomy" id="76867"/>
    <lineage>
        <taxon>Eukaryota</taxon>
        <taxon>Fungi</taxon>
        <taxon>Dikarya</taxon>
        <taxon>Basidiomycota</taxon>
        <taxon>Agaricomycotina</taxon>
        <taxon>Agaricomycetes</taxon>
        <taxon>Agaricomycetidae</taxon>
        <taxon>Agaricales</taxon>
        <taxon>Agaricineae</taxon>
        <taxon>Hymenogastraceae</taxon>
        <taxon>Hebeloma</taxon>
    </lineage>
</organism>
<dbReference type="Proteomes" id="UP000053424">
    <property type="component" value="Unassembled WGS sequence"/>
</dbReference>
<keyword evidence="6" id="KW-1185">Reference proteome</keyword>
<proteinExistence type="predicted"/>
<dbReference type="Gene3D" id="6.10.140.2220">
    <property type="match status" value="1"/>
</dbReference>
<reference evidence="6" key="2">
    <citation type="submission" date="2015-01" db="EMBL/GenBank/DDBJ databases">
        <title>Evolutionary Origins and Diversification of the Mycorrhizal Mutualists.</title>
        <authorList>
            <consortium name="DOE Joint Genome Institute"/>
            <consortium name="Mycorrhizal Genomics Consortium"/>
            <person name="Kohler A."/>
            <person name="Kuo A."/>
            <person name="Nagy L.G."/>
            <person name="Floudas D."/>
            <person name="Copeland A."/>
            <person name="Barry K.W."/>
            <person name="Cichocki N."/>
            <person name="Veneault-Fourrey C."/>
            <person name="LaButti K."/>
            <person name="Lindquist E.A."/>
            <person name="Lipzen A."/>
            <person name="Lundell T."/>
            <person name="Morin E."/>
            <person name="Murat C."/>
            <person name="Riley R."/>
            <person name="Ohm R."/>
            <person name="Sun H."/>
            <person name="Tunlid A."/>
            <person name="Henrissat B."/>
            <person name="Grigoriev I.V."/>
            <person name="Hibbett D.S."/>
            <person name="Martin F."/>
        </authorList>
    </citation>
    <scope>NUCLEOTIDE SEQUENCE [LARGE SCALE GENOMIC DNA]</scope>
    <source>
        <strain evidence="6">h7</strain>
    </source>
</reference>
<name>A0A0C3CP46_HEBCY</name>
<dbReference type="InterPro" id="IPR002893">
    <property type="entry name" value="Znf_MYND"/>
</dbReference>
<reference evidence="5 6" key="1">
    <citation type="submission" date="2014-04" db="EMBL/GenBank/DDBJ databases">
        <authorList>
            <consortium name="DOE Joint Genome Institute"/>
            <person name="Kuo A."/>
            <person name="Gay G."/>
            <person name="Dore J."/>
            <person name="Kohler A."/>
            <person name="Nagy L.G."/>
            <person name="Floudas D."/>
            <person name="Copeland A."/>
            <person name="Barry K.W."/>
            <person name="Cichocki N."/>
            <person name="Veneault-Fourrey C."/>
            <person name="LaButti K."/>
            <person name="Lindquist E.A."/>
            <person name="Lipzen A."/>
            <person name="Lundell T."/>
            <person name="Morin E."/>
            <person name="Murat C."/>
            <person name="Sun H."/>
            <person name="Tunlid A."/>
            <person name="Henrissat B."/>
            <person name="Grigoriev I.V."/>
            <person name="Hibbett D.S."/>
            <person name="Martin F."/>
            <person name="Nordberg H.P."/>
            <person name="Cantor M.N."/>
            <person name="Hua S.X."/>
        </authorList>
    </citation>
    <scope>NUCLEOTIDE SEQUENCE [LARGE SCALE GENOMIC DNA]</scope>
    <source>
        <strain evidence="6">h7</strain>
    </source>
</reference>
<keyword evidence="3" id="KW-0862">Zinc</keyword>
<evidence type="ECO:0000313" key="5">
    <source>
        <dbReference type="EMBL" id="KIM45576.1"/>
    </source>
</evidence>
<accession>A0A0C3CP46</accession>
<evidence type="ECO:0000256" key="1">
    <source>
        <dbReference type="ARBA" id="ARBA00022723"/>
    </source>
</evidence>
<evidence type="ECO:0000256" key="3">
    <source>
        <dbReference type="ARBA" id="ARBA00022833"/>
    </source>
</evidence>
<evidence type="ECO:0000259" key="4">
    <source>
        <dbReference type="Pfam" id="PF01753"/>
    </source>
</evidence>
<dbReference type="HOGENOM" id="CLU_1643908_0_0_1"/>
<feature type="domain" description="MYND-type" evidence="4">
    <location>
        <begin position="2"/>
        <end position="25"/>
    </location>
</feature>
<gene>
    <name evidence="5" type="ORF">M413DRAFT_442243</name>
</gene>
<protein>
    <recommendedName>
        <fullName evidence="4">MYND-type domain-containing protein</fullName>
    </recommendedName>
</protein>
<evidence type="ECO:0000256" key="2">
    <source>
        <dbReference type="ARBA" id="ARBA00022771"/>
    </source>
</evidence>
<dbReference type="AlphaFoldDB" id="A0A0C3CP46"/>
<dbReference type="EMBL" id="KN831772">
    <property type="protein sequence ID" value="KIM45576.1"/>
    <property type="molecule type" value="Genomic_DNA"/>
</dbReference>
<keyword evidence="2" id="KW-0863">Zinc-finger</keyword>
<dbReference type="Pfam" id="PF01753">
    <property type="entry name" value="zf-MYND"/>
    <property type="match status" value="1"/>
</dbReference>
<dbReference type="GO" id="GO:0008270">
    <property type="term" value="F:zinc ion binding"/>
    <property type="evidence" value="ECO:0007669"/>
    <property type="project" value="UniProtKB-KW"/>
</dbReference>